<dbReference type="Proteomes" id="UP001175147">
    <property type="component" value="Unassembled WGS sequence"/>
</dbReference>
<dbReference type="EMBL" id="JAUPBM010000311">
    <property type="protein sequence ID" value="MDO7021772.1"/>
    <property type="molecule type" value="Genomic_DNA"/>
</dbReference>
<protein>
    <submittedName>
        <fullName evidence="1">Helix-turn-helix domain-containing protein</fullName>
    </submittedName>
</protein>
<proteinExistence type="predicted"/>
<comment type="caution">
    <text evidence="1">The sequence shown here is derived from an EMBL/GenBank/DDBJ whole genome shotgun (WGS) entry which is preliminary data.</text>
</comment>
<sequence length="134" mass="16310">MKQYNTNQKKKIVEIINKVKNKKVQALKFNISIRTYYYWKKKLEETDSIENRSRKPKNSPHKLKNKKIINKIVEIRKKYKYGKTKIKKFLEKENIKIGTTAIETILKEYNLYQKKKRKIRKKHKGKHAIYIKEA</sequence>
<gene>
    <name evidence="1" type="ORF">Q5M86_13450</name>
</gene>
<keyword evidence="2" id="KW-1185">Reference proteome</keyword>
<organism evidence="1 2">
    <name type="scientific">Brachyspira innocens</name>
    <dbReference type="NCBI Taxonomy" id="13264"/>
    <lineage>
        <taxon>Bacteria</taxon>
        <taxon>Pseudomonadati</taxon>
        <taxon>Spirochaetota</taxon>
        <taxon>Spirochaetia</taxon>
        <taxon>Brachyspirales</taxon>
        <taxon>Brachyspiraceae</taxon>
        <taxon>Brachyspira</taxon>
    </lineage>
</organism>
<reference evidence="1" key="1">
    <citation type="submission" date="2023-07" db="EMBL/GenBank/DDBJ databases">
        <title>Mucosal microbiota of week-old chicken and adult hens.</title>
        <authorList>
            <person name="Volf J."/>
            <person name="Karasova D."/>
            <person name="Crhanova M."/>
            <person name="Faldynova M."/>
            <person name="Prikrylova H."/>
            <person name="Zeman M."/>
            <person name="Babak V."/>
            <person name="Rajova J."/>
            <person name="Rychlik I."/>
        </authorList>
    </citation>
    <scope>NUCLEOTIDE SEQUENCE</scope>
    <source>
        <strain evidence="1">ET902</strain>
    </source>
</reference>
<name>A0ABT8Z0W0_9SPIR</name>
<accession>A0ABT8Z0W0</accession>
<evidence type="ECO:0000313" key="2">
    <source>
        <dbReference type="Proteomes" id="UP001175147"/>
    </source>
</evidence>
<dbReference type="RefSeq" id="WP_304386287.1">
    <property type="nucleotide sequence ID" value="NZ_JAUPBL010000197.1"/>
</dbReference>
<evidence type="ECO:0000313" key="1">
    <source>
        <dbReference type="EMBL" id="MDO7021772.1"/>
    </source>
</evidence>
<feature type="non-terminal residue" evidence="1">
    <location>
        <position position="134"/>
    </location>
</feature>